<dbReference type="Gene3D" id="1.10.10.10">
    <property type="entry name" value="Winged helix-like DNA-binding domain superfamily/Winged helix DNA-binding domain"/>
    <property type="match status" value="1"/>
</dbReference>
<dbReference type="Proteomes" id="UP000440668">
    <property type="component" value="Unassembled WGS sequence"/>
</dbReference>
<protein>
    <submittedName>
        <fullName evidence="4">IS3 family transposase</fullName>
    </submittedName>
</protein>
<dbReference type="SUPFAM" id="SSF46689">
    <property type="entry name" value="Homeodomain-like"/>
    <property type="match status" value="1"/>
</dbReference>
<organism evidence="4 5">
    <name type="scientific">Cellulosimicrobium composti</name>
    <dbReference type="NCBI Taxonomy" id="2672572"/>
    <lineage>
        <taxon>Bacteria</taxon>
        <taxon>Bacillati</taxon>
        <taxon>Actinomycetota</taxon>
        <taxon>Actinomycetes</taxon>
        <taxon>Micrococcales</taxon>
        <taxon>Promicromonosporaceae</taxon>
        <taxon>Cellulosimicrobium</taxon>
    </lineage>
</organism>
<comment type="caution">
    <text evidence="4">The sequence shown here is derived from an EMBL/GenBank/DDBJ whole genome shotgun (WGS) entry which is preliminary data.</text>
</comment>
<dbReference type="InterPro" id="IPR048020">
    <property type="entry name" value="Transpos_IS3"/>
</dbReference>
<dbReference type="InterPro" id="IPR036397">
    <property type="entry name" value="RNaseH_sf"/>
</dbReference>
<evidence type="ECO:0000256" key="1">
    <source>
        <dbReference type="ARBA" id="ARBA00002286"/>
    </source>
</evidence>
<accession>A0A6N7ZNL1</accession>
<dbReference type="PROSITE" id="PS50994">
    <property type="entry name" value="INTEGRASE"/>
    <property type="match status" value="1"/>
</dbReference>
<dbReference type="RefSeq" id="WP_155100324.1">
    <property type="nucleotide sequence ID" value="NZ_WMKA01000106.1"/>
</dbReference>
<dbReference type="InterPro" id="IPR002514">
    <property type="entry name" value="Transposase_8"/>
</dbReference>
<dbReference type="InterPro" id="IPR025948">
    <property type="entry name" value="HTH-like_dom"/>
</dbReference>
<dbReference type="InterPro" id="IPR036388">
    <property type="entry name" value="WH-like_DNA-bd_sf"/>
</dbReference>
<dbReference type="Pfam" id="PF00665">
    <property type="entry name" value="rve"/>
    <property type="match status" value="1"/>
</dbReference>
<dbReference type="InterPro" id="IPR001584">
    <property type="entry name" value="Integrase_cat-core"/>
</dbReference>
<gene>
    <name evidence="4" type="ORF">GJV82_19180</name>
</gene>
<proteinExistence type="predicted"/>
<reference evidence="4 5" key="1">
    <citation type="submission" date="2019-11" db="EMBL/GenBank/DDBJ databases">
        <title>Cellulosimicrobium composti sp. nov. isolated from a compost.</title>
        <authorList>
            <person name="Yang Y."/>
        </authorList>
    </citation>
    <scope>NUCLEOTIDE SEQUENCE [LARGE SCALE GENOMIC DNA]</scope>
    <source>
        <strain evidence="4 5">BIT-GX5</strain>
    </source>
</reference>
<keyword evidence="2" id="KW-0175">Coiled coil</keyword>
<dbReference type="GO" id="GO:0006313">
    <property type="term" value="P:DNA transposition"/>
    <property type="evidence" value="ECO:0007669"/>
    <property type="project" value="InterPro"/>
</dbReference>
<dbReference type="SUPFAM" id="SSF53098">
    <property type="entry name" value="Ribonuclease H-like"/>
    <property type="match status" value="1"/>
</dbReference>
<evidence type="ECO:0000256" key="2">
    <source>
        <dbReference type="SAM" id="Coils"/>
    </source>
</evidence>
<dbReference type="Pfam" id="PF01527">
    <property type="entry name" value="HTH_Tnp_1"/>
    <property type="match status" value="1"/>
</dbReference>
<evidence type="ECO:0000313" key="5">
    <source>
        <dbReference type="Proteomes" id="UP000440668"/>
    </source>
</evidence>
<dbReference type="InterPro" id="IPR050900">
    <property type="entry name" value="Transposase_IS3/IS150/IS904"/>
</dbReference>
<dbReference type="GO" id="GO:0015074">
    <property type="term" value="P:DNA integration"/>
    <property type="evidence" value="ECO:0007669"/>
    <property type="project" value="InterPro"/>
</dbReference>
<dbReference type="InterPro" id="IPR012337">
    <property type="entry name" value="RNaseH-like_sf"/>
</dbReference>
<dbReference type="PANTHER" id="PTHR46889">
    <property type="entry name" value="TRANSPOSASE INSF FOR INSERTION SEQUENCE IS3B-RELATED"/>
    <property type="match status" value="1"/>
</dbReference>
<dbReference type="EMBL" id="WMKA01000106">
    <property type="protein sequence ID" value="MTG91042.1"/>
    <property type="molecule type" value="Genomic_DNA"/>
</dbReference>
<dbReference type="Pfam" id="PF13276">
    <property type="entry name" value="HTH_21"/>
    <property type="match status" value="1"/>
</dbReference>
<sequence length="421" mass="46772">MAAPRKYPDELRERAIRMAVDLRRDPATKTGALRRVADQLGINPETLRNWVTQAEVDAGDRPGTTTAEQTRITELEREVRELRRANEILRTASAFFAGGGARPQDQVSTAVLVDYIDQHREAFGVEPICRVLAGAGMQVAPSTYYAAKTRTPSRRSVTDAATTTLIEQVHAENYGVYGARKVHAELRRRGQPVARCTVERLMRTAGLRGISRAKGPRTTIPGSGPETRPDLVERDFTATAPNRLWVCDITYCRTFSGWAYAAFVTDVYSRRVVGWQLSKSLRTDLALDALEMAIWTRTRDGHDITGLTHHSDKGVQYVAIRYTQRLAEAGAGASVGSTGDSYDNAAAEAFNSLFKAELVRNKGPWKTIDDLEIATAEYIDWFNHRRLHGEIGMVPPAELEDTYYRHNTAPTTVEASVPSLH</sequence>
<dbReference type="Pfam" id="PF13333">
    <property type="entry name" value="rve_2"/>
    <property type="match status" value="1"/>
</dbReference>
<dbReference type="GO" id="GO:0003677">
    <property type="term" value="F:DNA binding"/>
    <property type="evidence" value="ECO:0007669"/>
    <property type="project" value="InterPro"/>
</dbReference>
<dbReference type="Gene3D" id="3.30.420.10">
    <property type="entry name" value="Ribonuclease H-like superfamily/Ribonuclease H"/>
    <property type="match status" value="1"/>
</dbReference>
<name>A0A6N7ZNL1_9MICO</name>
<dbReference type="PANTHER" id="PTHR46889:SF4">
    <property type="entry name" value="TRANSPOSASE INSO FOR INSERTION SEQUENCE ELEMENT IS911B-RELATED"/>
    <property type="match status" value="1"/>
</dbReference>
<evidence type="ECO:0000313" key="4">
    <source>
        <dbReference type="EMBL" id="MTG91042.1"/>
    </source>
</evidence>
<comment type="function">
    <text evidence="1">Involved in the transposition of the insertion sequence.</text>
</comment>
<feature type="domain" description="Integrase catalytic" evidence="3">
    <location>
        <begin position="237"/>
        <end position="403"/>
    </location>
</feature>
<dbReference type="GO" id="GO:0004803">
    <property type="term" value="F:transposase activity"/>
    <property type="evidence" value="ECO:0007669"/>
    <property type="project" value="InterPro"/>
</dbReference>
<feature type="coiled-coil region" evidence="2">
    <location>
        <begin position="65"/>
        <end position="92"/>
    </location>
</feature>
<dbReference type="InterPro" id="IPR009057">
    <property type="entry name" value="Homeodomain-like_sf"/>
</dbReference>
<dbReference type="AlphaFoldDB" id="A0A6N7ZNL1"/>
<dbReference type="NCBIfam" id="NF033516">
    <property type="entry name" value="transpos_IS3"/>
    <property type="match status" value="1"/>
</dbReference>
<evidence type="ECO:0000259" key="3">
    <source>
        <dbReference type="PROSITE" id="PS50994"/>
    </source>
</evidence>